<evidence type="ECO:0000256" key="4">
    <source>
        <dbReference type="ARBA" id="ARBA00022614"/>
    </source>
</evidence>
<dbReference type="PANTHER" id="PTHR48063">
    <property type="entry name" value="LRR RECEPTOR-LIKE KINASE"/>
    <property type="match status" value="1"/>
</dbReference>
<dbReference type="SMART" id="SM00364">
    <property type="entry name" value="LRR_BAC"/>
    <property type="match status" value="8"/>
</dbReference>
<evidence type="ECO:0000256" key="6">
    <source>
        <dbReference type="ARBA" id="ARBA00022729"/>
    </source>
</evidence>
<evidence type="ECO:0000256" key="5">
    <source>
        <dbReference type="ARBA" id="ARBA00022692"/>
    </source>
</evidence>
<reference evidence="16 17" key="1">
    <citation type="submission" date="2019-01" db="EMBL/GenBank/DDBJ databases">
        <title>Sequencing of cultivated peanut Arachis hypogaea provides insights into genome evolution and oil improvement.</title>
        <authorList>
            <person name="Chen X."/>
        </authorList>
    </citation>
    <scope>NUCLEOTIDE SEQUENCE [LARGE SCALE GENOMIC DNA]</scope>
    <source>
        <strain evidence="17">cv. Fuhuasheng</strain>
        <tissue evidence="16">Leaves</tissue>
    </source>
</reference>
<dbReference type="PROSITE" id="PS51450">
    <property type="entry name" value="LRR"/>
    <property type="match status" value="3"/>
</dbReference>
<dbReference type="FunFam" id="3.80.10.10:FF:000275">
    <property type="entry name" value="Leucine-rich repeat receptor-like protein kinase"/>
    <property type="match status" value="2"/>
</dbReference>
<name>A0A445CYW0_ARAHY</name>
<evidence type="ECO:0000313" key="17">
    <source>
        <dbReference type="Proteomes" id="UP000289738"/>
    </source>
</evidence>
<dbReference type="Proteomes" id="UP000289738">
    <property type="component" value="Chromosome A05"/>
</dbReference>
<evidence type="ECO:0000256" key="10">
    <source>
        <dbReference type="ARBA" id="ARBA00023170"/>
    </source>
</evidence>
<dbReference type="Pfam" id="PF08263">
    <property type="entry name" value="LRRNT_2"/>
    <property type="match status" value="2"/>
</dbReference>
<feature type="transmembrane region" description="Helical" evidence="12">
    <location>
        <begin position="1053"/>
        <end position="1074"/>
    </location>
</feature>
<evidence type="ECO:0000256" key="12">
    <source>
        <dbReference type="SAM" id="Phobius"/>
    </source>
</evidence>
<feature type="transmembrane region" description="Helical" evidence="12">
    <location>
        <begin position="1094"/>
        <end position="1115"/>
    </location>
</feature>
<evidence type="ECO:0000256" key="2">
    <source>
        <dbReference type="ARBA" id="ARBA00009592"/>
    </source>
</evidence>
<evidence type="ECO:0000256" key="3">
    <source>
        <dbReference type="ARBA" id="ARBA00022475"/>
    </source>
</evidence>
<feature type="signal peptide" evidence="13">
    <location>
        <begin position="1"/>
        <end position="29"/>
    </location>
</feature>
<comment type="subcellular location">
    <subcellularLocation>
        <location evidence="1">Cell membrane</location>
        <topology evidence="1">Single-pass type I membrane protein</topology>
    </subcellularLocation>
</comment>
<feature type="domain" description="Leucine-rich repeat-containing N-terminal plant-type" evidence="14">
    <location>
        <begin position="37"/>
        <end position="75"/>
    </location>
</feature>
<sequence length="1706" mass="191047">MTNPTCFKILMKSILIMCFMLQVVDLVCSKENAKCIESEREALLQFKAAMMDDFGVLSSWKEKSNCCQWKGVHCSRLTGHVQRLDLSSEAEYIELRGKIPESLLELQHLRYLYFTGIHSQDNHIPEFFGSLRNLRYLDLSHCGFGGKIPTQFGSLSHLRYLNLQANLLEGSIPFQLGNLSKLQYLNLGVNDLEGTIPSQIGNLSSLQELYLFNFGTLKNGDGGGQWLSKLNSLTHLDLSHVLNLENSHYLFQMVANLSNLRQLSLTNCNFSDHSISSFYPFKFKSSNSLSVFDLSLNHFTSSMIFHWVSNVTSNLIELNLSDNNLFEDHVSNNFCMAMNSLENLDLRDNKLKGSDMKLLSSICTLRSLYLSQNNFTEDLASILHNLSAGCMRDSLEELDLGNNQITGSLPDLSIFPFLKQLDLSLNRLSRKIAEHITLPSQLESFSVSVNSLEGVVPNSFGNTCTLRSLYFSMNNLSKELSLIIHHLSGCARNSLQELHLDDNQIYGTLPDLSIFPSLKKLSLDANMLNGRIPQNIQFPPQLESLSMGSTSLEGVITNHHFANMSKLKVLDLSDNSLFLTFSNNWVPSFQLREIYLRNCKLGPSFPKWLQTQDNLLSLDISNAGISDVVPHWFWNLPSWKLESMNISYNNLTGTIPNFPVRFSEYPSISLATNQFEGPIPPFLQRAISLDLSDNKFSDFDLFACANGIVEQLGKLDFSDNRLSGKIPNCWSKFKSLGYIDLSNNNLSGEVPTSIGSALQLQVLMLRNNHLTGKLPFSLRSCTKLVMLDAGENELSGVIPSWIGGDLQQLQMLILRRNRFYGGLPLSLCHLANIHLLDISSNNLKGQIPTCFKNFTAMIKGMVSAMPYDDHTYFVNNTLQGASDFLMAEGEQYDLITLLMWKGVERMLKNDKLLLKGIDLSSNQLSGEIPTELVSLVELVTLNLSRNNLSGEIPLKIGNLASLEFLDLSRNNLSGLIPSSLTQINRLSMLDLSHNNLSGEIPTSTQLQSFNASSYEENQDLCGPPLEKMCFKGKSRQTSSAKTKEDDHDPFYQAFYMSMGLGFFVGFWSIFGTILFNRFWRHAYFKFLNKLTNKVMSSCGAILLTVMVVSMLHVGVVTSGCIERERQALLDFKAAVVDDYGMLSSWKDRDCCHWNGVGCSNLTAHVISLDLHGDFIENEYYFYFEERFLRGKIPSSLAELQHLRYLNLSFNRFEDNHIPEFFGNLTSLRYLDLSYCGFGGRIPTQFGSLPHLTYLNLFDNRLEGSIPYQLGNLSKLEYLNLNLIDFQGTIPSQLGNLSSLHELYLTGEGGSLKMNDDGEWLSTLTSLTHLGLTSILNLNNSYKWIQAISNISTLTELSLIDSALSDHFISSQTPSLSMFKFPSSLSVLDLSYNTFTSSLLFQWLSNVTSNLVELDVYSGLLGGSTPATSNHFDITMQSLERLYISPDQITARDFKSFANVCTLSSLRVFGTNLTEDLESVLHNLSAGCVTHSLQELYLGDNQMTGSIPDDLSIFPFLKELVLSGNQLRGKIPDNIRLPSQLKALSISSNSIEGGIPKSFGNTCSLASLDLSHNTLTAELPVAIQHLFGCSSLQYLDLSNNKFNGTLPDITSIFPSLITLSLSENKLNGKVPEEIRFPLQLETLMMNSNSLEGVITESHFYNLSNLKVLDLSGNSFVLKINPDWIPPFQLQVINLQHCMLDTEKLDPT</sequence>
<evidence type="ECO:0000313" key="16">
    <source>
        <dbReference type="EMBL" id="RYR56110.1"/>
    </source>
</evidence>
<evidence type="ECO:0008006" key="18">
    <source>
        <dbReference type="Google" id="ProtNLM"/>
    </source>
</evidence>
<keyword evidence="17" id="KW-1185">Reference proteome</keyword>
<evidence type="ECO:0000259" key="15">
    <source>
        <dbReference type="Pfam" id="PF23598"/>
    </source>
</evidence>
<dbReference type="InterPro" id="IPR003591">
    <property type="entry name" value="Leu-rich_rpt_typical-subtyp"/>
</dbReference>
<keyword evidence="10" id="KW-0675">Receptor</keyword>
<dbReference type="SUPFAM" id="SSF52058">
    <property type="entry name" value="L domain-like"/>
    <property type="match status" value="6"/>
</dbReference>
<dbReference type="InterPro" id="IPR032675">
    <property type="entry name" value="LRR_dom_sf"/>
</dbReference>
<gene>
    <name evidence="16" type="ORF">Ahy_A05g021901</name>
</gene>
<dbReference type="InterPro" id="IPR001611">
    <property type="entry name" value="Leu-rich_rpt"/>
</dbReference>
<dbReference type="FunFam" id="3.80.10.10:FF:000095">
    <property type="entry name" value="LRR receptor-like serine/threonine-protein kinase GSO1"/>
    <property type="match status" value="1"/>
</dbReference>
<feature type="chain" id="PRO_5019532242" description="Leucine-rich repeat-containing N-terminal plant-type domain-containing protein" evidence="13">
    <location>
        <begin position="30"/>
        <end position="1706"/>
    </location>
</feature>
<dbReference type="SMART" id="SM00369">
    <property type="entry name" value="LRR_TYP"/>
    <property type="match status" value="16"/>
</dbReference>
<dbReference type="GO" id="GO:0005886">
    <property type="term" value="C:plasma membrane"/>
    <property type="evidence" value="ECO:0007669"/>
    <property type="project" value="UniProtKB-SubCell"/>
</dbReference>
<protein>
    <recommendedName>
        <fullName evidence="18">Leucine-rich repeat-containing N-terminal plant-type domain-containing protein</fullName>
    </recommendedName>
</protein>
<keyword evidence="5 12" id="KW-0812">Transmembrane</keyword>
<dbReference type="PRINTS" id="PR00019">
    <property type="entry name" value="LEURICHRPT"/>
</dbReference>
<comment type="similarity">
    <text evidence="2">Belongs to the RLP family.</text>
</comment>
<dbReference type="Pfam" id="PF13855">
    <property type="entry name" value="LRR_8"/>
    <property type="match status" value="1"/>
</dbReference>
<evidence type="ECO:0000256" key="13">
    <source>
        <dbReference type="SAM" id="SignalP"/>
    </source>
</evidence>
<keyword evidence="8 12" id="KW-1133">Transmembrane helix</keyword>
<feature type="domain" description="Leucine-rich repeat-containing N-terminal plant-type" evidence="14">
    <location>
        <begin position="1123"/>
        <end position="1159"/>
    </location>
</feature>
<keyword evidence="7" id="KW-0677">Repeat</keyword>
<evidence type="ECO:0000256" key="1">
    <source>
        <dbReference type="ARBA" id="ARBA00004251"/>
    </source>
</evidence>
<evidence type="ECO:0000256" key="11">
    <source>
        <dbReference type="ARBA" id="ARBA00023180"/>
    </source>
</evidence>
<feature type="domain" description="Disease resistance R13L4/SHOC-2-like LRR" evidence="15">
    <location>
        <begin position="1194"/>
        <end position="1415"/>
    </location>
</feature>
<proteinExistence type="inferred from homology"/>
<keyword evidence="11" id="KW-0325">Glycoprotein</keyword>
<dbReference type="InterPro" id="IPR013210">
    <property type="entry name" value="LRR_N_plant-typ"/>
</dbReference>
<feature type="domain" description="Disease resistance R13L4/SHOC-2-like LRR" evidence="15">
    <location>
        <begin position="101"/>
        <end position="321"/>
    </location>
</feature>
<evidence type="ECO:0000256" key="8">
    <source>
        <dbReference type="ARBA" id="ARBA00022989"/>
    </source>
</evidence>
<dbReference type="Gene3D" id="3.80.10.10">
    <property type="entry name" value="Ribonuclease Inhibitor"/>
    <property type="match status" value="6"/>
</dbReference>
<dbReference type="PANTHER" id="PTHR48063:SF98">
    <property type="entry name" value="LRR RECEPTOR-LIKE SERINE_THREONINE-PROTEIN KINASE FLS2"/>
    <property type="match status" value="1"/>
</dbReference>
<comment type="caution">
    <text evidence="16">The sequence shown here is derived from an EMBL/GenBank/DDBJ whole genome shotgun (WGS) entry which is preliminary data.</text>
</comment>
<keyword evidence="6 13" id="KW-0732">Signal</keyword>
<evidence type="ECO:0000256" key="7">
    <source>
        <dbReference type="ARBA" id="ARBA00022737"/>
    </source>
</evidence>
<accession>A0A445CYW0</accession>
<evidence type="ECO:0000259" key="14">
    <source>
        <dbReference type="Pfam" id="PF08263"/>
    </source>
</evidence>
<keyword evidence="4" id="KW-0433">Leucine-rich repeat</keyword>
<dbReference type="InterPro" id="IPR046956">
    <property type="entry name" value="RLP23-like"/>
</dbReference>
<evidence type="ECO:0000256" key="9">
    <source>
        <dbReference type="ARBA" id="ARBA00023136"/>
    </source>
</evidence>
<keyword evidence="3" id="KW-1003">Cell membrane</keyword>
<dbReference type="FunFam" id="3.80.10.10:FF:000041">
    <property type="entry name" value="LRR receptor-like serine/threonine-protein kinase ERECTA"/>
    <property type="match status" value="1"/>
</dbReference>
<dbReference type="FunFam" id="3.80.10.10:FF:000111">
    <property type="entry name" value="LRR receptor-like serine/threonine-protein kinase ERECTA"/>
    <property type="match status" value="1"/>
</dbReference>
<dbReference type="EMBL" id="SDMP01000005">
    <property type="protein sequence ID" value="RYR56110.1"/>
    <property type="molecule type" value="Genomic_DNA"/>
</dbReference>
<dbReference type="Pfam" id="PF23598">
    <property type="entry name" value="LRR_14"/>
    <property type="match status" value="2"/>
</dbReference>
<keyword evidence="9 12" id="KW-0472">Membrane</keyword>
<dbReference type="InterPro" id="IPR055414">
    <property type="entry name" value="LRR_R13L4/SHOC2-like"/>
</dbReference>
<dbReference type="STRING" id="3818.A0A445CYW0"/>
<organism evidence="16 17">
    <name type="scientific">Arachis hypogaea</name>
    <name type="common">Peanut</name>
    <dbReference type="NCBI Taxonomy" id="3818"/>
    <lineage>
        <taxon>Eukaryota</taxon>
        <taxon>Viridiplantae</taxon>
        <taxon>Streptophyta</taxon>
        <taxon>Embryophyta</taxon>
        <taxon>Tracheophyta</taxon>
        <taxon>Spermatophyta</taxon>
        <taxon>Magnoliopsida</taxon>
        <taxon>eudicotyledons</taxon>
        <taxon>Gunneridae</taxon>
        <taxon>Pentapetalae</taxon>
        <taxon>rosids</taxon>
        <taxon>fabids</taxon>
        <taxon>Fabales</taxon>
        <taxon>Fabaceae</taxon>
        <taxon>Papilionoideae</taxon>
        <taxon>50 kb inversion clade</taxon>
        <taxon>dalbergioids sensu lato</taxon>
        <taxon>Dalbergieae</taxon>
        <taxon>Pterocarpus clade</taxon>
        <taxon>Arachis</taxon>
    </lineage>
</organism>
<dbReference type="Pfam" id="PF00560">
    <property type="entry name" value="LRR_1"/>
    <property type="match status" value="13"/>
</dbReference>